<gene>
    <name evidence="14" type="ORF">B2A_03563</name>
</gene>
<protein>
    <recommendedName>
        <fullName evidence="6">Probable succinyl-diaminopimelate desuccinylase</fullName>
        <ecNumber evidence="5">3.5.1.18</ecNumber>
    </recommendedName>
</protein>
<evidence type="ECO:0000256" key="8">
    <source>
        <dbReference type="ARBA" id="ARBA00022723"/>
    </source>
</evidence>
<reference evidence="14" key="1">
    <citation type="submission" date="2013-08" db="EMBL/GenBank/DDBJ databases">
        <authorList>
            <person name="Mendez C."/>
            <person name="Richter M."/>
            <person name="Ferrer M."/>
            <person name="Sanchez J."/>
        </authorList>
    </citation>
    <scope>NUCLEOTIDE SEQUENCE</scope>
</reference>
<dbReference type="SUPFAM" id="SSF55031">
    <property type="entry name" value="Bacterial exopeptidase dimerisation domain"/>
    <property type="match status" value="1"/>
</dbReference>
<evidence type="ECO:0000256" key="12">
    <source>
        <dbReference type="ARBA" id="ARBA00051301"/>
    </source>
</evidence>
<keyword evidence="8" id="KW-0479">Metal-binding</keyword>
<keyword evidence="9 14" id="KW-0378">Hydrolase</keyword>
<dbReference type="InterPro" id="IPR010182">
    <property type="entry name" value="ArgE/DapE"/>
</dbReference>
<dbReference type="AlphaFoldDB" id="T1C3L2"/>
<dbReference type="CDD" id="cd08659">
    <property type="entry name" value="M20_ArgE_DapE-like"/>
    <property type="match status" value="1"/>
</dbReference>
<evidence type="ECO:0000256" key="2">
    <source>
        <dbReference type="ARBA" id="ARBA00001947"/>
    </source>
</evidence>
<keyword evidence="10" id="KW-0862">Zinc</keyword>
<keyword evidence="7" id="KW-0028">Amino-acid biosynthesis</keyword>
<comment type="similarity">
    <text evidence="4">Belongs to the peptidase M20A family.</text>
</comment>
<dbReference type="PANTHER" id="PTHR43808:SF8">
    <property type="entry name" value="PEPTIDASE M20 DIMERISATION DOMAIN-CONTAINING PROTEIN"/>
    <property type="match status" value="1"/>
</dbReference>
<comment type="pathway">
    <text evidence="3">Amino-acid biosynthesis; L-lysine biosynthesis via DAP pathway; LL-2,6-diaminopimelate from (S)-tetrahydrodipicolinate (succinylase route): step 3/3.</text>
</comment>
<evidence type="ECO:0000256" key="3">
    <source>
        <dbReference type="ARBA" id="ARBA00005130"/>
    </source>
</evidence>
<dbReference type="EMBL" id="AUZZ01002383">
    <property type="protein sequence ID" value="EQD60675.1"/>
    <property type="molecule type" value="Genomic_DNA"/>
</dbReference>
<dbReference type="UniPathway" id="UPA00034">
    <property type="reaction ID" value="UER00021"/>
</dbReference>
<feature type="domain" description="Peptidase M20 dimerisation" evidence="13">
    <location>
        <begin position="173"/>
        <end position="278"/>
    </location>
</feature>
<evidence type="ECO:0000256" key="9">
    <source>
        <dbReference type="ARBA" id="ARBA00022801"/>
    </source>
</evidence>
<evidence type="ECO:0000256" key="1">
    <source>
        <dbReference type="ARBA" id="ARBA00001941"/>
    </source>
</evidence>
<dbReference type="GO" id="GO:0046872">
    <property type="term" value="F:metal ion binding"/>
    <property type="evidence" value="ECO:0007669"/>
    <property type="project" value="UniProtKB-KW"/>
</dbReference>
<sequence>MDVVELTKELIDIPSESARDGEVGVAKYVTDYLKGIGLEPELITFNSNNANVIVSIGSGEGLMFNGHMDTVPLGDPSLWTNGISAAVIDDKVYGRGASDMKGGIACMLAALANLGIAKKQLKRRLLFTFVANEETDFRGSDYLLDNRKELFEGVKYGIIGEASFINSKINLQTAQKGAISLEVTFRGKAAHGSRPWLGDNAIVKAARFITEYQKLADSFEVTDELLGKGTANISIVNGGNAINVVPDSCKVSIDRRIVPGETPELAIAQVKEVIKRLGIEADVEMPVSRNAFRLADDSPIITIMKRIIGEDFNTIGATGYTEAELYKAKAGIDSVVFGPGEKEIIHQADEYVTIGNLRKTQEVYEKVITEWCL</sequence>
<evidence type="ECO:0000256" key="6">
    <source>
        <dbReference type="ARBA" id="ARBA00016853"/>
    </source>
</evidence>
<dbReference type="EC" id="3.5.1.18" evidence="5"/>
<dbReference type="Gene3D" id="3.40.630.10">
    <property type="entry name" value="Zn peptidases"/>
    <property type="match status" value="1"/>
</dbReference>
<dbReference type="InterPro" id="IPR050072">
    <property type="entry name" value="Peptidase_M20A"/>
</dbReference>
<accession>T1C3L2</accession>
<dbReference type="InterPro" id="IPR036264">
    <property type="entry name" value="Bact_exopeptidase_dim_dom"/>
</dbReference>
<evidence type="ECO:0000256" key="11">
    <source>
        <dbReference type="ARBA" id="ARBA00023285"/>
    </source>
</evidence>
<dbReference type="SUPFAM" id="SSF53187">
    <property type="entry name" value="Zn-dependent exopeptidases"/>
    <property type="match status" value="1"/>
</dbReference>
<evidence type="ECO:0000259" key="13">
    <source>
        <dbReference type="Pfam" id="PF07687"/>
    </source>
</evidence>
<dbReference type="InterPro" id="IPR002933">
    <property type="entry name" value="Peptidase_M20"/>
</dbReference>
<dbReference type="InterPro" id="IPR011650">
    <property type="entry name" value="Peptidase_M20_dimer"/>
</dbReference>
<comment type="catalytic activity">
    <reaction evidence="12">
        <text>N-succinyl-(2S,6S)-2,6-diaminopimelate + H2O = (2S,6S)-2,6-diaminopimelate + succinate</text>
        <dbReference type="Rhea" id="RHEA:22608"/>
        <dbReference type="ChEBI" id="CHEBI:15377"/>
        <dbReference type="ChEBI" id="CHEBI:30031"/>
        <dbReference type="ChEBI" id="CHEBI:57609"/>
        <dbReference type="ChEBI" id="CHEBI:58087"/>
        <dbReference type="EC" id="3.5.1.18"/>
    </reaction>
</comment>
<dbReference type="NCBIfam" id="TIGR01910">
    <property type="entry name" value="DapE-ArgE"/>
    <property type="match status" value="1"/>
</dbReference>
<dbReference type="Gene3D" id="3.30.70.360">
    <property type="match status" value="1"/>
</dbReference>
<evidence type="ECO:0000256" key="5">
    <source>
        <dbReference type="ARBA" id="ARBA00011921"/>
    </source>
</evidence>
<dbReference type="PROSITE" id="PS00759">
    <property type="entry name" value="ARGE_DAPE_CPG2_2"/>
    <property type="match status" value="1"/>
</dbReference>
<dbReference type="PROSITE" id="PS00758">
    <property type="entry name" value="ARGE_DAPE_CPG2_1"/>
    <property type="match status" value="1"/>
</dbReference>
<dbReference type="Pfam" id="PF01546">
    <property type="entry name" value="Peptidase_M20"/>
    <property type="match status" value="1"/>
</dbReference>
<comment type="caution">
    <text evidence="14">The sequence shown here is derived from an EMBL/GenBank/DDBJ whole genome shotgun (WGS) entry which is preliminary data.</text>
</comment>
<keyword evidence="11" id="KW-0170">Cobalt</keyword>
<evidence type="ECO:0000256" key="10">
    <source>
        <dbReference type="ARBA" id="ARBA00022833"/>
    </source>
</evidence>
<organism evidence="14">
    <name type="scientific">mine drainage metagenome</name>
    <dbReference type="NCBI Taxonomy" id="410659"/>
    <lineage>
        <taxon>unclassified sequences</taxon>
        <taxon>metagenomes</taxon>
        <taxon>ecological metagenomes</taxon>
    </lineage>
</organism>
<comment type="cofactor">
    <cofactor evidence="2">
        <name>Zn(2+)</name>
        <dbReference type="ChEBI" id="CHEBI:29105"/>
    </cofactor>
</comment>
<dbReference type="GO" id="GO:0009089">
    <property type="term" value="P:lysine biosynthetic process via diaminopimelate"/>
    <property type="evidence" value="ECO:0007669"/>
    <property type="project" value="UniProtKB-UniPathway"/>
</dbReference>
<proteinExistence type="inferred from homology"/>
<evidence type="ECO:0000313" key="14">
    <source>
        <dbReference type="EMBL" id="EQD60675.1"/>
    </source>
</evidence>
<evidence type="ECO:0000256" key="7">
    <source>
        <dbReference type="ARBA" id="ARBA00022605"/>
    </source>
</evidence>
<evidence type="ECO:0000256" key="4">
    <source>
        <dbReference type="ARBA" id="ARBA00006247"/>
    </source>
</evidence>
<dbReference type="PANTHER" id="PTHR43808">
    <property type="entry name" value="ACETYLORNITHINE DEACETYLASE"/>
    <property type="match status" value="1"/>
</dbReference>
<name>T1C3L2_9ZZZZ</name>
<dbReference type="GO" id="GO:0009014">
    <property type="term" value="F:succinyl-diaminopimelate desuccinylase activity"/>
    <property type="evidence" value="ECO:0007669"/>
    <property type="project" value="UniProtKB-EC"/>
</dbReference>
<dbReference type="InterPro" id="IPR001261">
    <property type="entry name" value="ArgE/DapE_CS"/>
</dbReference>
<dbReference type="Pfam" id="PF07687">
    <property type="entry name" value="M20_dimer"/>
    <property type="match status" value="1"/>
</dbReference>
<reference evidence="14" key="2">
    <citation type="journal article" date="2014" name="ISME J.">
        <title>Microbial stratification in low pH oxic and suboxic macroscopic growths along an acid mine drainage.</title>
        <authorList>
            <person name="Mendez-Garcia C."/>
            <person name="Mesa V."/>
            <person name="Sprenger R.R."/>
            <person name="Richter M."/>
            <person name="Diez M.S."/>
            <person name="Solano J."/>
            <person name="Bargiela R."/>
            <person name="Golyshina O.V."/>
            <person name="Manteca A."/>
            <person name="Ramos J.L."/>
            <person name="Gallego J.R."/>
            <person name="Llorente I."/>
            <person name="Martins Dos Santos V.A."/>
            <person name="Jensen O.N."/>
            <person name="Pelaez A.I."/>
            <person name="Sanchez J."/>
            <person name="Ferrer M."/>
        </authorList>
    </citation>
    <scope>NUCLEOTIDE SEQUENCE</scope>
</reference>
<comment type="cofactor">
    <cofactor evidence="1">
        <name>Co(2+)</name>
        <dbReference type="ChEBI" id="CHEBI:48828"/>
    </cofactor>
</comment>